<comment type="caution">
    <text evidence="1">The sequence shown here is derived from an EMBL/GenBank/DDBJ whole genome shotgun (WGS) entry which is preliminary data.</text>
</comment>
<evidence type="ECO:0000313" key="2">
    <source>
        <dbReference type="Proteomes" id="UP000823775"/>
    </source>
</evidence>
<reference evidence="1 2" key="1">
    <citation type="journal article" date="2021" name="BMC Genomics">
        <title>Datura genome reveals duplications of psychoactive alkaloid biosynthetic genes and high mutation rate following tissue culture.</title>
        <authorList>
            <person name="Rajewski A."/>
            <person name="Carter-House D."/>
            <person name="Stajich J."/>
            <person name="Litt A."/>
        </authorList>
    </citation>
    <scope>NUCLEOTIDE SEQUENCE [LARGE SCALE GENOMIC DNA]</scope>
    <source>
        <strain evidence="1">AR-01</strain>
    </source>
</reference>
<evidence type="ECO:0000313" key="1">
    <source>
        <dbReference type="EMBL" id="MCD7469346.1"/>
    </source>
</evidence>
<dbReference type="EMBL" id="JACEIK010001431">
    <property type="protein sequence ID" value="MCD7469346.1"/>
    <property type="molecule type" value="Genomic_DNA"/>
</dbReference>
<sequence>MAETLAHRSFELEMLNNEREVVSKKRDNHQGDSLHWSNNAEILCSGDDSNGEALPLGGKAFHVILADLFWTSLFTILSMGPEYVLLYLEYKGGKELERSFLVTGVVSFEETVSRPRCFIFLSDCHVIPLRYCS</sequence>
<proteinExistence type="predicted"/>
<dbReference type="Proteomes" id="UP000823775">
    <property type="component" value="Unassembled WGS sequence"/>
</dbReference>
<keyword evidence="2" id="KW-1185">Reference proteome</keyword>
<name>A0ABS8TD20_DATST</name>
<accession>A0ABS8TD20</accession>
<gene>
    <name evidence="1" type="ORF">HAX54_008309</name>
</gene>
<protein>
    <submittedName>
        <fullName evidence="1">Uncharacterized protein</fullName>
    </submittedName>
</protein>
<organism evidence="1 2">
    <name type="scientific">Datura stramonium</name>
    <name type="common">Jimsonweed</name>
    <name type="synonym">Common thornapple</name>
    <dbReference type="NCBI Taxonomy" id="4076"/>
    <lineage>
        <taxon>Eukaryota</taxon>
        <taxon>Viridiplantae</taxon>
        <taxon>Streptophyta</taxon>
        <taxon>Embryophyta</taxon>
        <taxon>Tracheophyta</taxon>
        <taxon>Spermatophyta</taxon>
        <taxon>Magnoliopsida</taxon>
        <taxon>eudicotyledons</taxon>
        <taxon>Gunneridae</taxon>
        <taxon>Pentapetalae</taxon>
        <taxon>asterids</taxon>
        <taxon>lamiids</taxon>
        <taxon>Solanales</taxon>
        <taxon>Solanaceae</taxon>
        <taxon>Solanoideae</taxon>
        <taxon>Datureae</taxon>
        <taxon>Datura</taxon>
    </lineage>
</organism>